<sequence>MYADDTHLTYASNDIDDIDHHFNEDLAKVKRSVTKTLFCLAEKHSESTPSTREKLTLLRNGLGEKRVAFPAAASSAVVKERVYKAYPMLKHAGGFQFLLSKEGSRKQLQVMSYGSCDAEQLRCFGTGRVYVRPLQKSIPLTDDNNSCVEYEECLFCNLSVSVKDMQKHCEDCH</sequence>
<reference evidence="1" key="1">
    <citation type="submission" date="2020-04" db="EMBL/GenBank/DDBJ databases">
        <authorList>
            <person name="Alioto T."/>
            <person name="Alioto T."/>
            <person name="Gomez Garrido J."/>
        </authorList>
    </citation>
    <scope>NUCLEOTIDE SEQUENCE</scope>
    <source>
        <strain evidence="1">A484AB</strain>
    </source>
</reference>
<feature type="non-terminal residue" evidence="1">
    <location>
        <position position="173"/>
    </location>
</feature>
<proteinExistence type="predicted"/>
<keyword evidence="2" id="KW-1185">Reference proteome</keyword>
<dbReference type="AlphaFoldDB" id="A0A6S7GQG0"/>
<protein>
    <submittedName>
        <fullName evidence="1">Uncharacterized protein</fullName>
    </submittedName>
</protein>
<organism evidence="1 2">
    <name type="scientific">Paramuricea clavata</name>
    <name type="common">Red gorgonian</name>
    <name type="synonym">Violescent sea-whip</name>
    <dbReference type="NCBI Taxonomy" id="317549"/>
    <lineage>
        <taxon>Eukaryota</taxon>
        <taxon>Metazoa</taxon>
        <taxon>Cnidaria</taxon>
        <taxon>Anthozoa</taxon>
        <taxon>Octocorallia</taxon>
        <taxon>Malacalcyonacea</taxon>
        <taxon>Plexauridae</taxon>
        <taxon>Paramuricea</taxon>
    </lineage>
</organism>
<evidence type="ECO:0000313" key="2">
    <source>
        <dbReference type="Proteomes" id="UP001152795"/>
    </source>
</evidence>
<accession>A0A6S7GQG0</accession>
<gene>
    <name evidence="1" type="ORF">PACLA_8A089640</name>
</gene>
<dbReference type="Proteomes" id="UP001152795">
    <property type="component" value="Unassembled WGS sequence"/>
</dbReference>
<dbReference type="OrthoDB" id="5989781at2759"/>
<name>A0A6S7GQG0_PARCT</name>
<evidence type="ECO:0000313" key="1">
    <source>
        <dbReference type="EMBL" id="CAB3993953.1"/>
    </source>
</evidence>
<dbReference type="EMBL" id="CACRXK020002362">
    <property type="protein sequence ID" value="CAB3993953.1"/>
    <property type="molecule type" value="Genomic_DNA"/>
</dbReference>
<comment type="caution">
    <text evidence="1">The sequence shown here is derived from an EMBL/GenBank/DDBJ whole genome shotgun (WGS) entry which is preliminary data.</text>
</comment>